<reference evidence="2 3" key="1">
    <citation type="submission" date="2014-04" db="EMBL/GenBank/DDBJ databases">
        <title>Aquimarina sp. 22II-S11-z7 Genome Sequencing.</title>
        <authorList>
            <person name="Lai Q."/>
        </authorList>
    </citation>
    <scope>NUCLEOTIDE SEQUENCE [LARGE SCALE GENOMIC DNA]</scope>
    <source>
        <strain evidence="2 3">22II-S11-z7</strain>
    </source>
</reference>
<dbReference type="RefSeq" id="WP_131248870.1">
    <property type="nucleotide sequence ID" value="NZ_AQRA01000009.1"/>
</dbReference>
<organism evidence="2 3">
    <name type="scientific">Aquimarina atlantica</name>
    <dbReference type="NCBI Taxonomy" id="1317122"/>
    <lineage>
        <taxon>Bacteria</taxon>
        <taxon>Pseudomonadati</taxon>
        <taxon>Bacteroidota</taxon>
        <taxon>Flavobacteriia</taxon>
        <taxon>Flavobacteriales</taxon>
        <taxon>Flavobacteriaceae</taxon>
        <taxon>Aquimarina</taxon>
    </lineage>
</organism>
<dbReference type="AlphaFoldDB" id="A0A023BR41"/>
<comment type="caution">
    <text evidence="2">The sequence shown here is derived from an EMBL/GenBank/DDBJ whole genome shotgun (WGS) entry which is preliminary data.</text>
</comment>
<dbReference type="eggNOG" id="ENOG5030Q2K">
    <property type="taxonomic scope" value="Bacteria"/>
</dbReference>
<feature type="signal peptide" evidence="1">
    <location>
        <begin position="1"/>
        <end position="18"/>
    </location>
</feature>
<proteinExistence type="predicted"/>
<evidence type="ECO:0000256" key="1">
    <source>
        <dbReference type="SAM" id="SignalP"/>
    </source>
</evidence>
<evidence type="ECO:0000313" key="3">
    <source>
        <dbReference type="Proteomes" id="UP000023541"/>
    </source>
</evidence>
<keyword evidence="3" id="KW-1185">Reference proteome</keyword>
<gene>
    <name evidence="2" type="ORF">ATO12_24840</name>
</gene>
<dbReference type="EMBL" id="AQRA01000009">
    <property type="protein sequence ID" value="EZH72163.1"/>
    <property type="molecule type" value="Genomic_DNA"/>
</dbReference>
<evidence type="ECO:0000313" key="2">
    <source>
        <dbReference type="EMBL" id="EZH72163.1"/>
    </source>
</evidence>
<accession>A0A023BR41</accession>
<sequence>MKKFLPLLALLLTSMTFANTKIDISYKLMSVTENTVVDGLDENSEEGVIFITESLHLEAGVRIKVRNACLIILGDLTGNGIIDIDDTATVTLEGEEQGRITFINRFLADDTCQQTTDQKTFKHIKEVPQGLKYSLYNMSGRLLDKGEVDDYIQNYIDPKTYLIKIDGYKLKKIIFKM</sequence>
<name>A0A023BR41_9FLAO</name>
<protein>
    <submittedName>
        <fullName evidence="2">Uncharacterized protein</fullName>
    </submittedName>
</protein>
<dbReference type="OrthoDB" id="1160925at2"/>
<feature type="chain" id="PRO_5001511869" evidence="1">
    <location>
        <begin position="19"/>
        <end position="177"/>
    </location>
</feature>
<dbReference type="Proteomes" id="UP000023541">
    <property type="component" value="Unassembled WGS sequence"/>
</dbReference>
<keyword evidence="1" id="KW-0732">Signal</keyword>